<comment type="caution">
    <text evidence="1">The sequence shown here is derived from an EMBL/GenBank/DDBJ whole genome shotgun (WGS) entry which is preliminary data.</text>
</comment>
<proteinExistence type="predicted"/>
<protein>
    <recommendedName>
        <fullName evidence="3">WAP domain-containing protein</fullName>
    </recommendedName>
</protein>
<evidence type="ECO:0008006" key="3">
    <source>
        <dbReference type="Google" id="ProtNLM"/>
    </source>
</evidence>
<sequence>MKAHGKDHGQLCRYWCRTIDHRYYCCPSGKAESWLEYIWHFFLYPLMIAAEPPLIDFVWPEIYVREEEPEKHCPPLRTHCARTYDWHLPPPILCNDDKDCDKWEKCCHDICLEHKTCKQAE</sequence>
<dbReference type="SUPFAM" id="SSF57256">
    <property type="entry name" value="Elafin-like"/>
    <property type="match status" value="1"/>
</dbReference>
<accession>A0AAW0ZNW7</accession>
<dbReference type="Gene3D" id="4.10.75.10">
    <property type="entry name" value="Elafin-like"/>
    <property type="match status" value="1"/>
</dbReference>
<reference evidence="1 2" key="1">
    <citation type="submission" date="2024-05" db="EMBL/GenBank/DDBJ databases">
        <title>The nuclear and mitochondrial genome assemblies of Tetragonisca angustula (Apidae: Meliponini), a tiny yet remarkable pollinator in the Neotropics.</title>
        <authorList>
            <person name="Ferrari R."/>
            <person name="Ricardo P.C."/>
            <person name="Dias F.C."/>
            <person name="Araujo N.S."/>
            <person name="Soares D.O."/>
            <person name="Zhou Q.-S."/>
            <person name="Zhu C.-D."/>
            <person name="Coutinho L."/>
            <person name="Airas M.C."/>
            <person name="Batista T.M."/>
        </authorList>
    </citation>
    <scope>NUCLEOTIDE SEQUENCE [LARGE SCALE GENOMIC DNA]</scope>
    <source>
        <strain evidence="1">ASF017062</strain>
        <tissue evidence="1">Abdomen</tissue>
    </source>
</reference>
<name>A0AAW0ZNW7_9HYME</name>
<dbReference type="EMBL" id="JAWNGG020000157">
    <property type="protein sequence ID" value="KAK9299071.1"/>
    <property type="molecule type" value="Genomic_DNA"/>
</dbReference>
<evidence type="ECO:0000313" key="1">
    <source>
        <dbReference type="EMBL" id="KAK9299071.1"/>
    </source>
</evidence>
<dbReference type="AlphaFoldDB" id="A0AAW0ZNW7"/>
<organism evidence="1 2">
    <name type="scientific">Tetragonisca angustula</name>
    <dbReference type="NCBI Taxonomy" id="166442"/>
    <lineage>
        <taxon>Eukaryota</taxon>
        <taxon>Metazoa</taxon>
        <taxon>Ecdysozoa</taxon>
        <taxon>Arthropoda</taxon>
        <taxon>Hexapoda</taxon>
        <taxon>Insecta</taxon>
        <taxon>Pterygota</taxon>
        <taxon>Neoptera</taxon>
        <taxon>Endopterygota</taxon>
        <taxon>Hymenoptera</taxon>
        <taxon>Apocrita</taxon>
        <taxon>Aculeata</taxon>
        <taxon>Apoidea</taxon>
        <taxon>Anthophila</taxon>
        <taxon>Apidae</taxon>
        <taxon>Tetragonisca</taxon>
    </lineage>
</organism>
<evidence type="ECO:0000313" key="2">
    <source>
        <dbReference type="Proteomes" id="UP001432146"/>
    </source>
</evidence>
<dbReference type="InterPro" id="IPR036645">
    <property type="entry name" value="Elafin-like_sf"/>
</dbReference>
<gene>
    <name evidence="1" type="ORF">QLX08_007816</name>
</gene>
<keyword evidence="2" id="KW-1185">Reference proteome</keyword>
<dbReference type="Proteomes" id="UP001432146">
    <property type="component" value="Unassembled WGS sequence"/>
</dbReference>